<dbReference type="PANTHER" id="PTHR42904">
    <property type="entry name" value="NUDIX HYDROLASE, NUDC SUBFAMILY"/>
    <property type="match status" value="1"/>
</dbReference>
<keyword evidence="15" id="KW-1185">Reference proteome</keyword>
<evidence type="ECO:0000256" key="12">
    <source>
        <dbReference type="ARBA" id="ARBA00093663"/>
    </source>
</evidence>
<evidence type="ECO:0000313" key="15">
    <source>
        <dbReference type="Proteomes" id="UP000663828"/>
    </source>
</evidence>
<dbReference type="InterPro" id="IPR020476">
    <property type="entry name" value="Nudix_hydrolase"/>
</dbReference>
<dbReference type="CDD" id="cd04694">
    <property type="entry name" value="NUDIX_Nudt17"/>
    <property type="match status" value="1"/>
</dbReference>
<dbReference type="GO" id="GO:0005777">
    <property type="term" value="C:peroxisome"/>
    <property type="evidence" value="ECO:0007669"/>
    <property type="project" value="TreeGrafter"/>
</dbReference>
<dbReference type="GO" id="GO:0006742">
    <property type="term" value="P:NADP+ catabolic process"/>
    <property type="evidence" value="ECO:0007669"/>
    <property type="project" value="TreeGrafter"/>
</dbReference>
<evidence type="ECO:0000259" key="13">
    <source>
        <dbReference type="PROSITE" id="PS51462"/>
    </source>
</evidence>
<evidence type="ECO:0000256" key="2">
    <source>
        <dbReference type="ARBA" id="ARBA00001946"/>
    </source>
</evidence>
<proteinExistence type="inferred from homology"/>
<name>A0A814VTP7_ADIRI</name>
<dbReference type="EMBL" id="CAJNOR010001748">
    <property type="protein sequence ID" value="CAF1193352.1"/>
    <property type="molecule type" value="Genomic_DNA"/>
</dbReference>
<reference evidence="14" key="1">
    <citation type="submission" date="2021-02" db="EMBL/GenBank/DDBJ databases">
        <authorList>
            <person name="Nowell W R."/>
        </authorList>
    </citation>
    <scope>NUCLEOTIDE SEQUENCE</scope>
</reference>
<dbReference type="GO" id="GO:0005829">
    <property type="term" value="C:cytosol"/>
    <property type="evidence" value="ECO:0007669"/>
    <property type="project" value="TreeGrafter"/>
</dbReference>
<dbReference type="AlphaFoldDB" id="A0A814VTP7"/>
<dbReference type="GO" id="GO:0035529">
    <property type="term" value="F:NADH pyrophosphatase activity"/>
    <property type="evidence" value="ECO:0007669"/>
    <property type="project" value="TreeGrafter"/>
</dbReference>
<dbReference type="EC" id="3.6.1.62" evidence="8"/>
<dbReference type="Gene3D" id="3.90.79.10">
    <property type="entry name" value="Nucleoside Triphosphate Pyrophosphohydrolase"/>
    <property type="match status" value="1"/>
</dbReference>
<evidence type="ECO:0000256" key="5">
    <source>
        <dbReference type="ARBA" id="ARBA00022801"/>
    </source>
</evidence>
<evidence type="ECO:0000313" key="14">
    <source>
        <dbReference type="EMBL" id="CAF1193352.1"/>
    </source>
</evidence>
<evidence type="ECO:0000256" key="8">
    <source>
        <dbReference type="ARBA" id="ARBA00026102"/>
    </source>
</evidence>
<comment type="similarity">
    <text evidence="3">Belongs to the Nudix hydrolase family.</text>
</comment>
<dbReference type="GO" id="GO:0019677">
    <property type="term" value="P:NAD+ catabolic process"/>
    <property type="evidence" value="ECO:0007669"/>
    <property type="project" value="TreeGrafter"/>
</dbReference>
<dbReference type="InterPro" id="IPR000086">
    <property type="entry name" value="NUDIX_hydrolase_dom"/>
</dbReference>
<dbReference type="Proteomes" id="UP000663828">
    <property type="component" value="Unassembled WGS sequence"/>
</dbReference>
<accession>A0A814VTP7</accession>
<dbReference type="SUPFAM" id="SSF55811">
    <property type="entry name" value="Nudix"/>
    <property type="match status" value="1"/>
</dbReference>
<comment type="cofactor">
    <cofactor evidence="2">
        <name>Mg(2+)</name>
        <dbReference type="ChEBI" id="CHEBI:18420"/>
    </cofactor>
</comment>
<comment type="function">
    <text evidence="10">Acts as a decapping enzyme capable of hydrolyzing monomethylated capped RNAs (in vitro). Hydrolyzes monomethylated capped RNA after alpha and beta phosphates to form N(7)-methyl-GDP. Shows low activity towards unmethylated capped RNA.</text>
</comment>
<sequence>MTEDKRFSITIVLIDNDGQCIFPEFVTPLVQQLKPNSEEVNVDIHFEDGQLTIQRNDTSKILFRRPPYCPFTNLYFQNNSSTIPVKPSNVIVVGVVILFECHDNRVLLTRRASHMRTYPSCWVCPGGGVERNETLIQAGIRELSEEVGIEVSERELDTSRVLGLWESSFPPDLSHGIPCRHHIVIYIHVRSSRTSEEISVKVDPNEVDAYTWLSYEQIHDISKRTNSDPSRTFNAHIYQTGSNELLFDLLATGDFNQKENLTSGTRFALEQLYLSQS</sequence>
<keyword evidence="4" id="KW-0479">Metal-binding</keyword>
<dbReference type="InterPro" id="IPR050241">
    <property type="entry name" value="NAD-cap_RNA_hydrolase_NudC"/>
</dbReference>
<evidence type="ECO:0000256" key="6">
    <source>
        <dbReference type="ARBA" id="ARBA00022842"/>
    </source>
</evidence>
<evidence type="ECO:0000256" key="7">
    <source>
        <dbReference type="ARBA" id="ARBA00023211"/>
    </source>
</evidence>
<protein>
    <recommendedName>
        <fullName evidence="11">m7GpppN-mRNA hydrolase NUDT17</fullName>
        <ecNumber evidence="8">3.6.1.62</ecNumber>
    </recommendedName>
    <alternativeName>
        <fullName evidence="12">Nucleoside diphosphate-linked moiety X motif 17</fullName>
    </alternativeName>
</protein>
<evidence type="ECO:0000256" key="4">
    <source>
        <dbReference type="ARBA" id="ARBA00022723"/>
    </source>
</evidence>
<dbReference type="InterPro" id="IPR033716">
    <property type="entry name" value="Nudt17_dom"/>
</dbReference>
<evidence type="ECO:0000256" key="11">
    <source>
        <dbReference type="ARBA" id="ARBA00093621"/>
    </source>
</evidence>
<evidence type="ECO:0000256" key="1">
    <source>
        <dbReference type="ARBA" id="ARBA00001936"/>
    </source>
</evidence>
<comment type="caution">
    <text evidence="14">The sequence shown here is derived from an EMBL/GenBank/DDBJ whole genome shotgun (WGS) entry which is preliminary data.</text>
</comment>
<evidence type="ECO:0000256" key="9">
    <source>
        <dbReference type="ARBA" id="ARBA00093205"/>
    </source>
</evidence>
<dbReference type="Pfam" id="PF00293">
    <property type="entry name" value="NUDIX"/>
    <property type="match status" value="1"/>
</dbReference>
<organism evidence="14 15">
    <name type="scientific">Adineta ricciae</name>
    <name type="common">Rotifer</name>
    <dbReference type="NCBI Taxonomy" id="249248"/>
    <lineage>
        <taxon>Eukaryota</taxon>
        <taxon>Metazoa</taxon>
        <taxon>Spiralia</taxon>
        <taxon>Gnathifera</taxon>
        <taxon>Rotifera</taxon>
        <taxon>Eurotatoria</taxon>
        <taxon>Bdelloidea</taxon>
        <taxon>Adinetida</taxon>
        <taxon>Adinetidae</taxon>
        <taxon>Adineta</taxon>
    </lineage>
</organism>
<comment type="cofactor">
    <cofactor evidence="1">
        <name>Mn(2+)</name>
        <dbReference type="ChEBI" id="CHEBI:29035"/>
    </cofactor>
</comment>
<keyword evidence="6" id="KW-0460">Magnesium</keyword>
<dbReference type="PRINTS" id="PR00502">
    <property type="entry name" value="NUDIXFAMILY"/>
</dbReference>
<evidence type="ECO:0000256" key="3">
    <source>
        <dbReference type="ARBA" id="ARBA00005582"/>
    </source>
</evidence>
<dbReference type="GO" id="GO:0140933">
    <property type="term" value="F:5'-(N(7)-methylguanosine 5'-triphospho)-[mRNA] hydrolase activity"/>
    <property type="evidence" value="ECO:0007669"/>
    <property type="project" value="UniProtKB-EC"/>
</dbReference>
<comment type="catalytic activity">
    <reaction evidence="9">
        <text>a 5'-end (N(7)-methyl 5'-triphosphoguanosine)-ribonucleoside in mRNA + H2O = N(7)-methyl-GDP + a 5'-end phospho-ribonucleoside in mRNA + 2 H(+)</text>
        <dbReference type="Rhea" id="RHEA:67484"/>
        <dbReference type="Rhea" id="RHEA-COMP:15692"/>
        <dbReference type="Rhea" id="RHEA-COMP:17167"/>
        <dbReference type="ChEBI" id="CHEBI:15377"/>
        <dbReference type="ChEBI" id="CHEBI:15378"/>
        <dbReference type="ChEBI" id="CHEBI:63714"/>
        <dbReference type="ChEBI" id="CHEBI:138282"/>
        <dbReference type="ChEBI" id="CHEBI:156461"/>
        <dbReference type="EC" id="3.6.1.62"/>
    </reaction>
</comment>
<keyword evidence="5" id="KW-0378">Hydrolase</keyword>
<evidence type="ECO:0000256" key="10">
    <source>
        <dbReference type="ARBA" id="ARBA00093415"/>
    </source>
</evidence>
<dbReference type="GO" id="GO:0046872">
    <property type="term" value="F:metal ion binding"/>
    <property type="evidence" value="ECO:0007669"/>
    <property type="project" value="UniProtKB-KW"/>
</dbReference>
<gene>
    <name evidence="14" type="ORF">XAT740_LOCUS23249</name>
</gene>
<feature type="domain" description="Nudix hydrolase" evidence="13">
    <location>
        <begin position="88"/>
        <end position="237"/>
    </location>
</feature>
<keyword evidence="7" id="KW-0464">Manganese</keyword>
<dbReference type="PANTHER" id="PTHR42904:SF1">
    <property type="entry name" value="NUCLEOSIDE DIPHOSPHATE-LINKED MOIETY X MOTIF 17"/>
    <property type="match status" value="1"/>
</dbReference>
<dbReference type="PROSITE" id="PS51462">
    <property type="entry name" value="NUDIX"/>
    <property type="match status" value="1"/>
</dbReference>
<dbReference type="InterPro" id="IPR015797">
    <property type="entry name" value="NUDIX_hydrolase-like_dom_sf"/>
</dbReference>